<protein>
    <submittedName>
        <fullName evidence="1">Uncharacterized protein</fullName>
    </submittedName>
</protein>
<name>A0ABY8L9B6_9RHOB</name>
<gene>
    <name evidence="1" type="ORF">P8627_13040</name>
</gene>
<dbReference type="EMBL" id="CP122537">
    <property type="protein sequence ID" value="WGH77950.1"/>
    <property type="molecule type" value="Genomic_DNA"/>
</dbReference>
<sequence length="178" mass="20386">MKLHDAPARREPQTQPALRAPVRQIAPNPERLQKRRDLALLQNAVVADREARHAIRLAREVEAQLVAPVADRVHDEPGQRHLQHRPVGAERDGRLRQRGHDRLATLHRRRARRGREVAHQCTGVEIRLVELPLARREVAVVEDALENIAQRLARPRDRGEDRRLRIGVDPALQDARIA</sequence>
<accession>A0ABY8L9B6</accession>
<proteinExistence type="predicted"/>
<organism evidence="1 2">
    <name type="scientific">Jannaschia ovalis</name>
    <dbReference type="NCBI Taxonomy" id="3038773"/>
    <lineage>
        <taxon>Bacteria</taxon>
        <taxon>Pseudomonadati</taxon>
        <taxon>Pseudomonadota</taxon>
        <taxon>Alphaproteobacteria</taxon>
        <taxon>Rhodobacterales</taxon>
        <taxon>Roseobacteraceae</taxon>
        <taxon>Jannaschia</taxon>
    </lineage>
</organism>
<evidence type="ECO:0000313" key="2">
    <source>
        <dbReference type="Proteomes" id="UP001243420"/>
    </source>
</evidence>
<reference evidence="1 2" key="1">
    <citation type="submission" date="2023-04" db="EMBL/GenBank/DDBJ databases">
        <title>Jannaschia ovalis sp. nov., a marine bacterium isolated from sea tidal flat.</title>
        <authorList>
            <person name="Kwon D.Y."/>
            <person name="Kim J.-J."/>
        </authorList>
    </citation>
    <scope>NUCLEOTIDE SEQUENCE [LARGE SCALE GENOMIC DNA]</scope>
    <source>
        <strain evidence="1 2">GRR-S6-38</strain>
    </source>
</reference>
<dbReference type="Proteomes" id="UP001243420">
    <property type="component" value="Chromosome"/>
</dbReference>
<keyword evidence="2" id="KW-1185">Reference proteome</keyword>
<evidence type="ECO:0000313" key="1">
    <source>
        <dbReference type="EMBL" id="WGH77950.1"/>
    </source>
</evidence>